<keyword evidence="3" id="KW-0560">Oxidoreductase</keyword>
<dbReference type="Gene3D" id="3.10.20.30">
    <property type="match status" value="1"/>
</dbReference>
<dbReference type="Pfam" id="PF01799">
    <property type="entry name" value="Fer2_2"/>
    <property type="match status" value="1"/>
</dbReference>
<evidence type="ECO:0000313" key="8">
    <source>
        <dbReference type="Proteomes" id="UP000037432"/>
    </source>
</evidence>
<dbReference type="PANTHER" id="PTHR44379">
    <property type="entry name" value="OXIDOREDUCTASE WITH IRON-SULFUR SUBUNIT"/>
    <property type="match status" value="1"/>
</dbReference>
<dbReference type="PANTHER" id="PTHR44379:SF8">
    <property type="entry name" value="XANTHINE DEHYDROGENASE IRON-SULFUR-BINDING SUBUNIT XDHC-RELATED"/>
    <property type="match status" value="1"/>
</dbReference>
<dbReference type="InterPro" id="IPR012675">
    <property type="entry name" value="Beta-grasp_dom_sf"/>
</dbReference>
<evidence type="ECO:0000256" key="2">
    <source>
        <dbReference type="ARBA" id="ARBA00022723"/>
    </source>
</evidence>
<dbReference type="PATRIC" id="fig|1938.3.peg.2276"/>
<dbReference type="InterPro" id="IPR036010">
    <property type="entry name" value="2Fe-2S_ferredoxin-like_sf"/>
</dbReference>
<evidence type="ECO:0000313" key="7">
    <source>
        <dbReference type="EMBL" id="KMS75226.1"/>
    </source>
</evidence>
<organism evidence="7 8">
    <name type="scientific">Streptomyces viridochromogenes</name>
    <dbReference type="NCBI Taxonomy" id="1938"/>
    <lineage>
        <taxon>Bacteria</taxon>
        <taxon>Bacillati</taxon>
        <taxon>Actinomycetota</taxon>
        <taxon>Actinomycetes</taxon>
        <taxon>Kitasatosporales</taxon>
        <taxon>Streptomycetaceae</taxon>
        <taxon>Streptomyces</taxon>
    </lineage>
</organism>
<keyword evidence="4" id="KW-0408">Iron</keyword>
<sequence length="157" mass="16202">MTTHMTLRVNGSDHDIAVEPDTLLLDALRYECGLTSAKLGCGTGDCGACTVTVDGEAVNSCLMYVLECEGHSVETVEGVTASGIGAVVAQEFVKADAVQCGFCSPGIIMSTCALLARTEPGAATDEDIKEALAGNLCRCTGYLPILDAVRRASGAPR</sequence>
<feature type="domain" description="2Fe-2S ferredoxin-type" evidence="6">
    <location>
        <begin position="3"/>
        <end position="79"/>
    </location>
</feature>
<dbReference type="Pfam" id="PF00111">
    <property type="entry name" value="Fer2"/>
    <property type="match status" value="1"/>
</dbReference>
<dbReference type="OrthoDB" id="159930at2"/>
<accession>A0A0J7ZGM6</accession>
<dbReference type="InterPro" id="IPR001041">
    <property type="entry name" value="2Fe-2S_ferredoxin-type"/>
</dbReference>
<protein>
    <submittedName>
        <fullName evidence="7">(2Fe-2S)-binding protein</fullName>
    </submittedName>
</protein>
<evidence type="ECO:0000259" key="6">
    <source>
        <dbReference type="PROSITE" id="PS51085"/>
    </source>
</evidence>
<dbReference type="InterPro" id="IPR006058">
    <property type="entry name" value="2Fe2S_fd_BS"/>
</dbReference>
<proteinExistence type="predicted"/>
<keyword evidence="1" id="KW-0001">2Fe-2S</keyword>
<keyword evidence="2" id="KW-0479">Metal-binding</keyword>
<dbReference type="AlphaFoldDB" id="A0A0J7ZGM6"/>
<dbReference type="InterPro" id="IPR051452">
    <property type="entry name" value="Diverse_Oxidoreductases"/>
</dbReference>
<dbReference type="Proteomes" id="UP000037432">
    <property type="component" value="Unassembled WGS sequence"/>
</dbReference>
<dbReference type="Gene3D" id="1.10.150.120">
    <property type="entry name" value="[2Fe-2S]-binding domain"/>
    <property type="match status" value="1"/>
</dbReference>
<dbReference type="PROSITE" id="PS00197">
    <property type="entry name" value="2FE2S_FER_1"/>
    <property type="match status" value="1"/>
</dbReference>
<evidence type="ECO:0000256" key="5">
    <source>
        <dbReference type="ARBA" id="ARBA00023014"/>
    </source>
</evidence>
<dbReference type="PROSITE" id="PS51085">
    <property type="entry name" value="2FE2S_FER_2"/>
    <property type="match status" value="1"/>
</dbReference>
<gene>
    <name evidence="7" type="ORF">ACM01_11375</name>
</gene>
<dbReference type="RefSeq" id="WP_048581018.1">
    <property type="nucleotide sequence ID" value="NZ_LFNT01000009.1"/>
</dbReference>
<evidence type="ECO:0000256" key="3">
    <source>
        <dbReference type="ARBA" id="ARBA00023002"/>
    </source>
</evidence>
<comment type="caution">
    <text evidence="7">The sequence shown here is derived from an EMBL/GenBank/DDBJ whole genome shotgun (WGS) entry which is preliminary data.</text>
</comment>
<dbReference type="SUPFAM" id="SSF47741">
    <property type="entry name" value="CO dehydrogenase ISP C-domain like"/>
    <property type="match status" value="1"/>
</dbReference>
<dbReference type="GO" id="GO:0051537">
    <property type="term" value="F:2 iron, 2 sulfur cluster binding"/>
    <property type="evidence" value="ECO:0007669"/>
    <property type="project" value="UniProtKB-KW"/>
</dbReference>
<dbReference type="InterPro" id="IPR002888">
    <property type="entry name" value="2Fe-2S-bd"/>
</dbReference>
<dbReference type="SUPFAM" id="SSF54292">
    <property type="entry name" value="2Fe-2S ferredoxin-like"/>
    <property type="match status" value="1"/>
</dbReference>
<dbReference type="InterPro" id="IPR036884">
    <property type="entry name" value="2Fe-2S-bd_dom_sf"/>
</dbReference>
<evidence type="ECO:0000256" key="1">
    <source>
        <dbReference type="ARBA" id="ARBA00022714"/>
    </source>
</evidence>
<dbReference type="GO" id="GO:0016491">
    <property type="term" value="F:oxidoreductase activity"/>
    <property type="evidence" value="ECO:0007669"/>
    <property type="project" value="UniProtKB-KW"/>
</dbReference>
<dbReference type="GO" id="GO:0046872">
    <property type="term" value="F:metal ion binding"/>
    <property type="evidence" value="ECO:0007669"/>
    <property type="project" value="UniProtKB-KW"/>
</dbReference>
<reference evidence="7 8" key="1">
    <citation type="submission" date="2015-06" db="EMBL/GenBank/DDBJ databases">
        <authorList>
            <person name="Ju K.-S."/>
            <person name="Doroghazi J.R."/>
            <person name="Metcalf W.W."/>
        </authorList>
    </citation>
    <scope>NUCLEOTIDE SEQUENCE [LARGE SCALE GENOMIC DNA]</scope>
    <source>
        <strain evidence="7 8">NRRL 3414</strain>
    </source>
</reference>
<dbReference type="CDD" id="cd00207">
    <property type="entry name" value="fer2"/>
    <property type="match status" value="1"/>
</dbReference>
<evidence type="ECO:0000256" key="4">
    <source>
        <dbReference type="ARBA" id="ARBA00023004"/>
    </source>
</evidence>
<keyword evidence="5" id="KW-0411">Iron-sulfur</keyword>
<dbReference type="EMBL" id="LFNT01000009">
    <property type="protein sequence ID" value="KMS75226.1"/>
    <property type="molecule type" value="Genomic_DNA"/>
</dbReference>
<name>A0A0J7ZGM6_STRVR</name>